<reference evidence="2 3" key="1">
    <citation type="submission" date="2019-08" db="EMBL/GenBank/DDBJ databases">
        <title>In-depth cultivation of the pig gut microbiome towards novel bacterial diversity and tailored functional studies.</title>
        <authorList>
            <person name="Wylensek D."/>
            <person name="Hitch T.C.A."/>
            <person name="Clavel T."/>
        </authorList>
    </citation>
    <scope>NUCLEOTIDE SEQUENCE [LARGE SCALE GENOMIC DNA]</scope>
    <source>
        <strain evidence="2 3">WCA-383-APC-5B</strain>
    </source>
</reference>
<keyword evidence="1" id="KW-0812">Transmembrane</keyword>
<dbReference type="Proteomes" id="UP000460287">
    <property type="component" value="Unassembled WGS sequence"/>
</dbReference>
<protein>
    <submittedName>
        <fullName evidence="2">Uncharacterized protein</fullName>
    </submittedName>
</protein>
<dbReference type="RefSeq" id="WP_154530596.1">
    <property type="nucleotide sequence ID" value="NZ_JAQXTV010000019.1"/>
</dbReference>
<evidence type="ECO:0000256" key="1">
    <source>
        <dbReference type="SAM" id="Phobius"/>
    </source>
</evidence>
<sequence length="72" mass="8507">MRKKFNKYMTTGLLFNGAFLMTREIDAIPEIIKGFFAGFAISLMLFGIYADCHDVSKFQNKKRQFIKRMFNR</sequence>
<comment type="caution">
    <text evidence="2">The sequence shown here is derived from an EMBL/GenBank/DDBJ whole genome shotgun (WGS) entry which is preliminary data.</text>
</comment>
<evidence type="ECO:0000313" key="2">
    <source>
        <dbReference type="EMBL" id="MSR90711.1"/>
    </source>
</evidence>
<gene>
    <name evidence="2" type="ORF">FYJ33_04575</name>
</gene>
<accession>A0A7X2MX58</accession>
<proteinExistence type="predicted"/>
<keyword evidence="1" id="KW-0472">Membrane</keyword>
<dbReference type="EMBL" id="VULX01000004">
    <property type="protein sequence ID" value="MSR90711.1"/>
    <property type="molecule type" value="Genomic_DNA"/>
</dbReference>
<keyword evidence="1" id="KW-1133">Transmembrane helix</keyword>
<evidence type="ECO:0000313" key="3">
    <source>
        <dbReference type="Proteomes" id="UP000460287"/>
    </source>
</evidence>
<feature type="transmembrane region" description="Helical" evidence="1">
    <location>
        <begin position="31"/>
        <end position="50"/>
    </location>
</feature>
<keyword evidence="3" id="KW-1185">Reference proteome</keyword>
<dbReference type="AlphaFoldDB" id="A0A7X2MX58"/>
<organism evidence="2 3">
    <name type="scientific">Inconstantimicrobium porci</name>
    <dbReference type="NCBI Taxonomy" id="2652291"/>
    <lineage>
        <taxon>Bacteria</taxon>
        <taxon>Bacillati</taxon>
        <taxon>Bacillota</taxon>
        <taxon>Clostridia</taxon>
        <taxon>Eubacteriales</taxon>
        <taxon>Clostridiaceae</taxon>
        <taxon>Inconstantimicrobium</taxon>
    </lineage>
</organism>
<name>A0A7X2MX58_9CLOT</name>